<sequence>MKEVMKLGLKVKIIPEASWEMNIAGEITIVRTTSVEQIAVVRISIAKPIEYVQISTIESIGFVQASTIESLSISFSFSVNRSIVVNKGGYVAMKGAKRTAEGAEKTVEGVDRWIAEVMATGDDRDGGNDNRR</sequence>
<protein>
    <submittedName>
        <fullName evidence="1">Uncharacterized protein</fullName>
    </submittedName>
</protein>
<reference evidence="1 2" key="1">
    <citation type="journal article" date="2022" name="Plant J.">
        <title>Chromosome-level genome of Camellia lanceoleosa provides a valuable resource for understanding genome evolution and self-incompatibility.</title>
        <authorList>
            <person name="Gong W."/>
            <person name="Xiao S."/>
            <person name="Wang L."/>
            <person name="Liao Z."/>
            <person name="Chang Y."/>
            <person name="Mo W."/>
            <person name="Hu G."/>
            <person name="Li W."/>
            <person name="Zhao G."/>
            <person name="Zhu H."/>
            <person name="Hu X."/>
            <person name="Ji K."/>
            <person name="Xiang X."/>
            <person name="Song Q."/>
            <person name="Yuan D."/>
            <person name="Jin S."/>
            <person name="Zhang L."/>
        </authorList>
    </citation>
    <scope>NUCLEOTIDE SEQUENCE [LARGE SCALE GENOMIC DNA]</scope>
    <source>
        <strain evidence="1">SQ_2022a</strain>
    </source>
</reference>
<accession>A0ACC0G421</accession>
<proteinExistence type="predicted"/>
<organism evidence="1 2">
    <name type="scientific">Camellia lanceoleosa</name>
    <dbReference type="NCBI Taxonomy" id="1840588"/>
    <lineage>
        <taxon>Eukaryota</taxon>
        <taxon>Viridiplantae</taxon>
        <taxon>Streptophyta</taxon>
        <taxon>Embryophyta</taxon>
        <taxon>Tracheophyta</taxon>
        <taxon>Spermatophyta</taxon>
        <taxon>Magnoliopsida</taxon>
        <taxon>eudicotyledons</taxon>
        <taxon>Gunneridae</taxon>
        <taxon>Pentapetalae</taxon>
        <taxon>asterids</taxon>
        <taxon>Ericales</taxon>
        <taxon>Theaceae</taxon>
        <taxon>Camellia</taxon>
    </lineage>
</organism>
<comment type="caution">
    <text evidence="1">The sequence shown here is derived from an EMBL/GenBank/DDBJ whole genome shotgun (WGS) entry which is preliminary data.</text>
</comment>
<keyword evidence="2" id="KW-1185">Reference proteome</keyword>
<evidence type="ECO:0000313" key="1">
    <source>
        <dbReference type="EMBL" id="KAI7994356.1"/>
    </source>
</evidence>
<evidence type="ECO:0000313" key="2">
    <source>
        <dbReference type="Proteomes" id="UP001060215"/>
    </source>
</evidence>
<dbReference type="Proteomes" id="UP001060215">
    <property type="component" value="Chromosome 12"/>
</dbReference>
<gene>
    <name evidence="1" type="ORF">LOK49_LG11G01330</name>
</gene>
<name>A0ACC0G421_9ERIC</name>
<dbReference type="EMBL" id="CM045769">
    <property type="protein sequence ID" value="KAI7994356.1"/>
    <property type="molecule type" value="Genomic_DNA"/>
</dbReference>